<evidence type="ECO:0000313" key="2">
    <source>
        <dbReference type="EMBL" id="CAA9462366.1"/>
    </source>
</evidence>
<accession>A0A6J4R2J0</accession>
<organism evidence="2">
    <name type="scientific">uncultured Rubrobacteraceae bacterium</name>
    <dbReference type="NCBI Taxonomy" id="349277"/>
    <lineage>
        <taxon>Bacteria</taxon>
        <taxon>Bacillati</taxon>
        <taxon>Actinomycetota</taxon>
        <taxon>Rubrobacteria</taxon>
        <taxon>Rubrobacterales</taxon>
        <taxon>Rubrobacteraceae</taxon>
        <taxon>environmental samples</taxon>
    </lineage>
</organism>
<feature type="non-terminal residue" evidence="2">
    <location>
        <position position="1"/>
    </location>
</feature>
<feature type="compositionally biased region" description="Basic and acidic residues" evidence="1">
    <location>
        <begin position="1"/>
        <end position="12"/>
    </location>
</feature>
<feature type="compositionally biased region" description="Gly residues" evidence="1">
    <location>
        <begin position="19"/>
        <end position="31"/>
    </location>
</feature>
<proteinExistence type="predicted"/>
<evidence type="ECO:0000256" key="1">
    <source>
        <dbReference type="SAM" id="MobiDB-lite"/>
    </source>
</evidence>
<dbReference type="AlphaFoldDB" id="A0A6J4R2J0"/>
<feature type="region of interest" description="Disordered" evidence="1">
    <location>
        <begin position="1"/>
        <end position="67"/>
    </location>
</feature>
<name>A0A6J4R2J0_9ACTN</name>
<sequence length="67" mass="6293">APVHPREKHESGGARPPDGRGGPGAAAGVGPGPRLLLGPGGRVPAGPQGGLARRGGRGPGGGGPPRL</sequence>
<protein>
    <submittedName>
        <fullName evidence="2">Uncharacterized protein</fullName>
    </submittedName>
</protein>
<reference evidence="2" key="1">
    <citation type="submission" date="2020-02" db="EMBL/GenBank/DDBJ databases">
        <authorList>
            <person name="Meier V. D."/>
        </authorList>
    </citation>
    <scope>NUCLEOTIDE SEQUENCE</scope>
    <source>
        <strain evidence="2">AVDCRST_MAG02</strain>
    </source>
</reference>
<dbReference type="EMBL" id="CADCVH010000082">
    <property type="protein sequence ID" value="CAA9462366.1"/>
    <property type="molecule type" value="Genomic_DNA"/>
</dbReference>
<gene>
    <name evidence="2" type="ORF">AVDCRST_MAG02-2531</name>
</gene>
<feature type="compositionally biased region" description="Gly residues" evidence="1">
    <location>
        <begin position="38"/>
        <end position="67"/>
    </location>
</feature>
<feature type="non-terminal residue" evidence="2">
    <location>
        <position position="67"/>
    </location>
</feature>